<dbReference type="InterPro" id="IPR007278">
    <property type="entry name" value="DUF397"/>
</dbReference>
<reference evidence="3" key="1">
    <citation type="journal article" date="2019" name="Int. J. Syst. Evol. Microbiol.">
        <title>The Global Catalogue of Microorganisms (GCM) 10K type strain sequencing project: providing services to taxonomists for standard genome sequencing and annotation.</title>
        <authorList>
            <consortium name="The Broad Institute Genomics Platform"/>
            <consortium name="The Broad Institute Genome Sequencing Center for Infectious Disease"/>
            <person name="Wu L."/>
            <person name="Ma J."/>
        </authorList>
    </citation>
    <scope>NUCLEOTIDE SEQUENCE [LARGE SCALE GENOMIC DNA]</scope>
    <source>
        <strain evidence="3">CGMCC 4.7330</strain>
    </source>
</reference>
<sequence>MSEWFVSSYSSDRQTCVEVRFRAGRVEVRDSKSPSGSPVLSWPAHEWTAFTAAIRAGALR</sequence>
<protein>
    <submittedName>
        <fullName evidence="2">DUF397 domain-containing protein</fullName>
    </submittedName>
</protein>
<gene>
    <name evidence="2" type="ORF">ACFO0B_14915</name>
</gene>
<comment type="caution">
    <text evidence="2">The sequence shown here is derived from an EMBL/GenBank/DDBJ whole genome shotgun (WGS) entry which is preliminary data.</text>
</comment>
<feature type="domain" description="DUF397" evidence="1">
    <location>
        <begin position="3"/>
        <end position="55"/>
    </location>
</feature>
<proteinExistence type="predicted"/>
<keyword evidence="3" id="KW-1185">Reference proteome</keyword>
<evidence type="ECO:0000313" key="2">
    <source>
        <dbReference type="EMBL" id="MFC3963281.1"/>
    </source>
</evidence>
<organism evidence="2 3">
    <name type="scientific">Nocardia jiangsuensis</name>
    <dbReference type="NCBI Taxonomy" id="1691563"/>
    <lineage>
        <taxon>Bacteria</taxon>
        <taxon>Bacillati</taxon>
        <taxon>Actinomycetota</taxon>
        <taxon>Actinomycetes</taxon>
        <taxon>Mycobacteriales</taxon>
        <taxon>Nocardiaceae</taxon>
        <taxon>Nocardia</taxon>
    </lineage>
</organism>
<accession>A0ABV8DTG4</accession>
<evidence type="ECO:0000259" key="1">
    <source>
        <dbReference type="Pfam" id="PF04149"/>
    </source>
</evidence>
<dbReference type="EMBL" id="JBHSAX010000014">
    <property type="protein sequence ID" value="MFC3963281.1"/>
    <property type="molecule type" value="Genomic_DNA"/>
</dbReference>
<name>A0ABV8DTG4_9NOCA</name>
<dbReference type="Pfam" id="PF04149">
    <property type="entry name" value="DUF397"/>
    <property type="match status" value="1"/>
</dbReference>
<dbReference type="Proteomes" id="UP001595696">
    <property type="component" value="Unassembled WGS sequence"/>
</dbReference>
<dbReference type="RefSeq" id="WP_378613019.1">
    <property type="nucleotide sequence ID" value="NZ_JBHSAX010000014.1"/>
</dbReference>
<evidence type="ECO:0000313" key="3">
    <source>
        <dbReference type="Proteomes" id="UP001595696"/>
    </source>
</evidence>